<name>A0A1G7EIL2_9PROT</name>
<proteinExistence type="predicted"/>
<dbReference type="RefSeq" id="WP_092786824.1">
    <property type="nucleotide sequence ID" value="NZ_FNAP01000009.1"/>
</dbReference>
<dbReference type="InterPro" id="IPR025365">
    <property type="entry name" value="DUF4269"/>
</dbReference>
<gene>
    <name evidence="1" type="ORF">SAMN05421720_10987</name>
</gene>
<keyword evidence="2" id="KW-1185">Reference proteome</keyword>
<dbReference type="Pfam" id="PF14091">
    <property type="entry name" value="DUF4269"/>
    <property type="match status" value="1"/>
</dbReference>
<reference evidence="1 2" key="1">
    <citation type="submission" date="2016-10" db="EMBL/GenBank/DDBJ databases">
        <authorList>
            <person name="de Groot N.N."/>
        </authorList>
    </citation>
    <scope>NUCLEOTIDE SEQUENCE [LARGE SCALE GENOMIC DNA]</scope>
    <source>
        <strain evidence="1 2">ATCC 700224</strain>
    </source>
</reference>
<evidence type="ECO:0000313" key="2">
    <source>
        <dbReference type="Proteomes" id="UP000199412"/>
    </source>
</evidence>
<dbReference type="Proteomes" id="UP000199412">
    <property type="component" value="Unassembled WGS sequence"/>
</dbReference>
<evidence type="ECO:0000313" key="1">
    <source>
        <dbReference type="EMBL" id="SDE63500.1"/>
    </source>
</evidence>
<dbReference type="AlphaFoldDB" id="A0A1G7EIL2"/>
<accession>A0A1G7EIL2</accession>
<dbReference type="OrthoDB" id="6402248at2"/>
<organism evidence="1 2">
    <name type="scientific">Rhodospira trueperi</name>
    <dbReference type="NCBI Taxonomy" id="69960"/>
    <lineage>
        <taxon>Bacteria</taxon>
        <taxon>Pseudomonadati</taxon>
        <taxon>Pseudomonadota</taxon>
        <taxon>Alphaproteobacteria</taxon>
        <taxon>Rhodospirillales</taxon>
        <taxon>Rhodospirillaceae</taxon>
        <taxon>Rhodospira</taxon>
    </lineage>
</organism>
<sequence>MKPCYKDVIETLGLLRHLATFNPIVIGTPPLGIATESSDIDIVCSTPDLARFNDVAVRAFGHRDSFSLRAAEHLHDPAVIASFSAMGWEIELFCQRRATEDQWGVRHFRIEDRLLTLGPHLREQVVRLKRDGVKTEAAFARVLALPGDPYEALLALEDLADDELRTMIEAARMPRGARP</sequence>
<evidence type="ECO:0008006" key="3">
    <source>
        <dbReference type="Google" id="ProtNLM"/>
    </source>
</evidence>
<dbReference type="EMBL" id="FNAP01000009">
    <property type="protein sequence ID" value="SDE63500.1"/>
    <property type="molecule type" value="Genomic_DNA"/>
</dbReference>
<protein>
    <recommendedName>
        <fullName evidence="3">DUF4269 domain-containing protein</fullName>
    </recommendedName>
</protein>